<dbReference type="AlphaFoldDB" id="A0A516H5M3"/>
<dbReference type="NCBIfam" id="TIGR01444">
    <property type="entry name" value="fkbM_fam"/>
    <property type="match status" value="1"/>
</dbReference>
<evidence type="ECO:0000313" key="3">
    <source>
        <dbReference type="Proteomes" id="UP000317496"/>
    </source>
</evidence>
<keyword evidence="2" id="KW-0808">Transferase</keyword>
<sequence length="288" mass="31661">MAIPGSFHALTSSSVRVKIVDIGANPLDAVPQYNTLLRGGHADIIGFEPNTDALAKLNGMKGPNETYLPNAIGDGKRHTLNLCASSGMTSLLTPNTEVLNLFHGFPNWGQVVSKIEVETTRLDDIPETEGIDFVKIDIQGAELMVFQNATKRLADALVIQTEVEFLPLYVDQPLFGDVDVFLRSQGYAFHRFFPTVSRTIVPMLVQQDIYAGLSQTVWADAVYVRNFTRLSRLSPRQLLAMAAILHDCYQSYDLVLHILLEHDRRTGEKMAPTYMTGLTGQAAAPAAG</sequence>
<evidence type="ECO:0000259" key="1">
    <source>
        <dbReference type="Pfam" id="PF05050"/>
    </source>
</evidence>
<dbReference type="PANTHER" id="PTHR36973:SF4">
    <property type="entry name" value="NODULATION PROTEIN"/>
    <property type="match status" value="1"/>
</dbReference>
<dbReference type="KEGG" id="fer:FNB15_18290"/>
<gene>
    <name evidence="2" type="ORF">FNB15_18290</name>
</gene>
<dbReference type="GO" id="GO:0032259">
    <property type="term" value="P:methylation"/>
    <property type="evidence" value="ECO:0007669"/>
    <property type="project" value="UniProtKB-KW"/>
</dbReference>
<name>A0A516H5M3_9PROT</name>
<reference evidence="2 3" key="1">
    <citation type="submission" date="2019-07" db="EMBL/GenBank/DDBJ databases">
        <title>Genome sequencing for Ferrovibrio sp. K5.</title>
        <authorList>
            <person name="Park S.-J."/>
        </authorList>
    </citation>
    <scope>NUCLEOTIDE SEQUENCE [LARGE SCALE GENOMIC DNA]</scope>
    <source>
        <strain evidence="2 3">K5</strain>
    </source>
</reference>
<dbReference type="EMBL" id="CP041636">
    <property type="protein sequence ID" value="QDO99099.1"/>
    <property type="molecule type" value="Genomic_DNA"/>
</dbReference>
<dbReference type="Gene3D" id="3.40.50.150">
    <property type="entry name" value="Vaccinia Virus protein VP39"/>
    <property type="match status" value="1"/>
</dbReference>
<dbReference type="Proteomes" id="UP000317496">
    <property type="component" value="Chromosome"/>
</dbReference>
<evidence type="ECO:0000313" key="2">
    <source>
        <dbReference type="EMBL" id="QDO99099.1"/>
    </source>
</evidence>
<dbReference type="Pfam" id="PF05050">
    <property type="entry name" value="Methyltransf_21"/>
    <property type="match status" value="1"/>
</dbReference>
<dbReference type="SUPFAM" id="SSF53335">
    <property type="entry name" value="S-adenosyl-L-methionine-dependent methyltransferases"/>
    <property type="match status" value="1"/>
</dbReference>
<organism evidence="2 3">
    <name type="scientific">Ferrovibrio terrae</name>
    <dbReference type="NCBI Taxonomy" id="2594003"/>
    <lineage>
        <taxon>Bacteria</taxon>
        <taxon>Pseudomonadati</taxon>
        <taxon>Pseudomonadota</taxon>
        <taxon>Alphaproteobacteria</taxon>
        <taxon>Rhodospirillales</taxon>
        <taxon>Rhodospirillaceae</taxon>
        <taxon>Ferrovibrio</taxon>
    </lineage>
</organism>
<dbReference type="InterPro" id="IPR053188">
    <property type="entry name" value="FkbM_Methyltransferase"/>
</dbReference>
<dbReference type="InterPro" id="IPR029063">
    <property type="entry name" value="SAM-dependent_MTases_sf"/>
</dbReference>
<dbReference type="PANTHER" id="PTHR36973">
    <property type="entry name" value="SLL1456 PROTEIN-RELATED"/>
    <property type="match status" value="1"/>
</dbReference>
<dbReference type="OrthoDB" id="292760at2"/>
<protein>
    <submittedName>
        <fullName evidence="2">FkbM family methyltransferase</fullName>
    </submittedName>
</protein>
<dbReference type="RefSeq" id="WP_144258095.1">
    <property type="nucleotide sequence ID" value="NZ_CP041636.1"/>
</dbReference>
<keyword evidence="3" id="KW-1185">Reference proteome</keyword>
<feature type="domain" description="Methyltransferase FkbM" evidence="1">
    <location>
        <begin position="21"/>
        <end position="188"/>
    </location>
</feature>
<accession>A0A516H5M3</accession>
<proteinExistence type="predicted"/>
<keyword evidence="2" id="KW-0489">Methyltransferase</keyword>
<dbReference type="InterPro" id="IPR006342">
    <property type="entry name" value="FkbM_mtfrase"/>
</dbReference>
<dbReference type="GO" id="GO:0008171">
    <property type="term" value="F:O-methyltransferase activity"/>
    <property type="evidence" value="ECO:0007669"/>
    <property type="project" value="TreeGrafter"/>
</dbReference>